<gene>
    <name evidence="2" type="ORF">HUK82_05735</name>
</gene>
<keyword evidence="3" id="KW-1185">Reference proteome</keyword>
<dbReference type="Proteomes" id="UP000585665">
    <property type="component" value="Unassembled WGS sequence"/>
</dbReference>
<reference evidence="2 3" key="1">
    <citation type="submission" date="2020-06" db="EMBL/GenBank/DDBJ databases">
        <title>Description of novel acetic acid bacteria.</title>
        <authorList>
            <person name="Sombolestani A."/>
        </authorList>
    </citation>
    <scope>NUCLEOTIDE SEQUENCE [LARGE SCALE GENOMIC DNA]</scope>
    <source>
        <strain evidence="2 3">LMG 27010</strain>
    </source>
</reference>
<comment type="caution">
    <text evidence="2">The sequence shown here is derived from an EMBL/GenBank/DDBJ whole genome shotgun (WGS) entry which is preliminary data.</text>
</comment>
<organism evidence="2 3">
    <name type="scientific">Ameyamaea chiangmaiensis</name>
    <dbReference type="NCBI Taxonomy" id="442969"/>
    <lineage>
        <taxon>Bacteria</taxon>
        <taxon>Pseudomonadati</taxon>
        <taxon>Pseudomonadota</taxon>
        <taxon>Alphaproteobacteria</taxon>
        <taxon>Acetobacterales</taxon>
        <taxon>Acetobacteraceae</taxon>
        <taxon>Ameyamaea</taxon>
    </lineage>
</organism>
<dbReference type="RefSeq" id="WP_176613040.1">
    <property type="nucleotide sequence ID" value="NZ_JABXXR010000026.1"/>
</dbReference>
<dbReference type="AlphaFoldDB" id="A0A850P5Z5"/>
<accession>A0A850P5Z5</accession>
<evidence type="ECO:0000313" key="3">
    <source>
        <dbReference type="Proteomes" id="UP000585665"/>
    </source>
</evidence>
<protein>
    <submittedName>
        <fullName evidence="2">Uncharacterized protein</fullName>
    </submittedName>
</protein>
<name>A0A850P5Z5_9PROT</name>
<feature type="region of interest" description="Disordered" evidence="1">
    <location>
        <begin position="26"/>
        <end position="51"/>
    </location>
</feature>
<proteinExistence type="predicted"/>
<evidence type="ECO:0000313" key="2">
    <source>
        <dbReference type="EMBL" id="NVN40065.1"/>
    </source>
</evidence>
<evidence type="ECO:0000256" key="1">
    <source>
        <dbReference type="SAM" id="MobiDB-lite"/>
    </source>
</evidence>
<sequence length="112" mass="11924">MAIAPPVDPRTVAAPCPKRAYRNVRPLNDQFPQTNRRLPGASVKPAPAQATVGDVERATGMESITVCDMRRLIRVKNSPSAAAEISAAPTRQEGSSGDIVSILRNAPSVYIS</sequence>
<dbReference type="EMBL" id="JABXXR010000026">
    <property type="protein sequence ID" value="NVN40065.1"/>
    <property type="molecule type" value="Genomic_DNA"/>
</dbReference>